<name>A0AAW6AM34_CLOSY</name>
<dbReference type="AlphaFoldDB" id="A0AAW6AM34"/>
<dbReference type="EMBL" id="JAQLGM010000001">
    <property type="protein sequence ID" value="MDB1998714.1"/>
    <property type="molecule type" value="Genomic_DNA"/>
</dbReference>
<sequence>MEIDTNEISELFSPALNDVYQQQFRRLVSRIENAFPNYRELLITQELKELDADACEDDCERLKYIASLHVLYDLIQQGWRLEPQKDNSLRLTIQSGNCNDKSYIRHRLNSERQAQFNNPSVMHFIEKMEQPKKHNGQIVSIRNLIGSSEHIIHAIQNGKLVIDPYIQLVTHSIDEYTGYRDTDIWRYFRYTWSIPYKTMPGRNLFYLVRDRSQEYHPVIGIFALGNSVLNLTVRDNEIGWTVEAIRSNLERKASKQISSQTVSQTNGKTVISEHIRYLESEQEHIDRIAIYSQQTIELLLKNLKNAISDIYVKDLNYHRNTKYPTAEDVQRLHSLSDELRNLAINNKKTTKVTNWEDETKEILFKKKRAAELSKLLDAMRCFNEFKNENSINWLSAMLKSEYGRKALNTALVANRKTKIGSNMMEIIVCGAIPPYNELLGGKLISILACSPLVIRDYTEKYSNQISEIASRMKGKKVVRDSQLAFLGTTSLYALGSSQYNRIKVPMNDRFFLQYKKMGITEGYGTVYFSKETTSTMMRIQELQDGGRKINNIFGEGTSPRFRLISRGLSILGIKADAFLQHYSPRIVYSIELASNTNEFLLGYTDKLDYPFNITSEEDVLAKTQEMIDFWYERWLCMRLHSVDIIQRLENFTPEEIIVSHTR</sequence>
<reference evidence="1" key="1">
    <citation type="submission" date="2023-01" db="EMBL/GenBank/DDBJ databases">
        <title>Human gut microbiome strain richness.</title>
        <authorList>
            <person name="Chen-Liaw A."/>
        </authorList>
    </citation>
    <scope>NUCLEOTIDE SEQUENCE</scope>
    <source>
        <strain evidence="1">B1_m1001713B170214d0_201011</strain>
    </source>
</reference>
<dbReference type="Pfam" id="PF14236">
    <property type="entry name" value="DruA"/>
    <property type="match status" value="2"/>
</dbReference>
<evidence type="ECO:0000313" key="2">
    <source>
        <dbReference type="Proteomes" id="UP001300871"/>
    </source>
</evidence>
<evidence type="ECO:0000313" key="1">
    <source>
        <dbReference type="EMBL" id="MDB1998714.1"/>
    </source>
</evidence>
<dbReference type="InterPro" id="IPR025639">
    <property type="entry name" value="DruA"/>
</dbReference>
<organism evidence="1 2">
    <name type="scientific">Clostridium symbiosum</name>
    <name type="common">Bacteroides symbiosus</name>
    <dbReference type="NCBI Taxonomy" id="1512"/>
    <lineage>
        <taxon>Bacteria</taxon>
        <taxon>Bacillati</taxon>
        <taxon>Bacillota</taxon>
        <taxon>Clostridia</taxon>
        <taxon>Lachnospirales</taxon>
        <taxon>Lachnospiraceae</taxon>
        <taxon>Otoolea</taxon>
    </lineage>
</organism>
<dbReference type="Proteomes" id="UP001300871">
    <property type="component" value="Unassembled WGS sequence"/>
</dbReference>
<dbReference type="RefSeq" id="WP_150027534.1">
    <property type="nucleotide sequence ID" value="NZ_CACRUA010000081.1"/>
</dbReference>
<accession>A0AAW6AM34</accession>
<comment type="caution">
    <text evidence="1">The sequence shown here is derived from an EMBL/GenBank/DDBJ whole genome shotgun (WGS) entry which is preliminary data.</text>
</comment>
<dbReference type="GeneID" id="57968462"/>
<gene>
    <name evidence="1" type="ORF">PM006_00650</name>
</gene>
<protein>
    <submittedName>
        <fullName evidence="1">DUF4338 domain-containing protein</fullName>
    </submittedName>
</protein>
<proteinExistence type="predicted"/>